<dbReference type="InterPro" id="IPR008927">
    <property type="entry name" value="6-PGluconate_DH-like_C_sf"/>
</dbReference>
<dbReference type="Gene3D" id="3.40.50.720">
    <property type="entry name" value="NAD(P)-binding Rossmann-like Domain"/>
    <property type="match status" value="1"/>
</dbReference>
<dbReference type="InterPro" id="IPR029154">
    <property type="entry name" value="HIBADH-like_NADP-bd"/>
</dbReference>
<dbReference type="InterPro" id="IPR011548">
    <property type="entry name" value="HIBADH"/>
</dbReference>
<dbReference type="Pfam" id="PF03446">
    <property type="entry name" value="NAD_binding_2"/>
    <property type="match status" value="1"/>
</dbReference>
<dbReference type="EC" id="1.1.1.31" evidence="6"/>
<feature type="domain" description="3-hydroxyisobutyrate dehydrogenase-like NAD-binding" evidence="8">
    <location>
        <begin position="166"/>
        <end position="293"/>
    </location>
</feature>
<evidence type="ECO:0000313" key="9">
    <source>
        <dbReference type="EMBL" id="GGB56544.1"/>
    </source>
</evidence>
<evidence type="ECO:0000313" key="10">
    <source>
        <dbReference type="Proteomes" id="UP000605148"/>
    </source>
</evidence>
<organism evidence="9 10">
    <name type="scientific">Roseibium aquae</name>
    <dbReference type="NCBI Taxonomy" id="1323746"/>
    <lineage>
        <taxon>Bacteria</taxon>
        <taxon>Pseudomonadati</taxon>
        <taxon>Pseudomonadota</taxon>
        <taxon>Alphaproteobacteria</taxon>
        <taxon>Hyphomicrobiales</taxon>
        <taxon>Stappiaceae</taxon>
        <taxon>Roseibium</taxon>
    </lineage>
</organism>
<dbReference type="NCBIfam" id="TIGR01692">
    <property type="entry name" value="HIBADH"/>
    <property type="match status" value="1"/>
</dbReference>
<dbReference type="PANTHER" id="PTHR22981:SF7">
    <property type="entry name" value="3-HYDROXYISOBUTYRATE DEHYDROGENASE, MITOCHONDRIAL"/>
    <property type="match status" value="1"/>
</dbReference>
<evidence type="ECO:0000256" key="5">
    <source>
        <dbReference type="PIRSR" id="PIRSR000103-1"/>
    </source>
</evidence>
<dbReference type="PIRSF" id="PIRSF000103">
    <property type="entry name" value="HIBADH"/>
    <property type="match status" value="1"/>
</dbReference>
<keyword evidence="2 6" id="KW-0101">Branched-chain amino acid catabolism</keyword>
<dbReference type="PANTHER" id="PTHR22981">
    <property type="entry name" value="3-HYDROXYISOBUTYRATE DEHYDROGENASE-RELATED"/>
    <property type="match status" value="1"/>
</dbReference>
<evidence type="ECO:0000256" key="4">
    <source>
        <dbReference type="ARBA" id="ARBA00023027"/>
    </source>
</evidence>
<gene>
    <name evidence="9" type="ORF">GCM10011316_30840</name>
</gene>
<sequence>MSARIGFIGLGNMGGPMAANLVKAGHSVAGFDLSEEALGALEAAGGTRAASVADLAASAEVIVTMLPAGAHVRKIYLEDGGILDHAKPGTILIDSSTIDVDSARVVAAVANEKGLLMVDAPVSGGVGGAAAGTLTFMVGGADQAFEGARPYLEVMGKTIVHAGGSGTGQAAKICNNMILGISMIGVSEAFVLAERLGLDAQKLFDISSTASGQCWSLTSYCPVPGPVPTSPANRDYQPGFAAEMMLKDLKLAQEAASSSGASTPLGAEAAALYNLFCNSGGQGRDFSAIVKFLRGTE</sequence>
<dbReference type="Proteomes" id="UP000605148">
    <property type="component" value="Unassembled WGS sequence"/>
</dbReference>
<comment type="caution">
    <text evidence="9">The sequence shown here is derived from an EMBL/GenBank/DDBJ whole genome shotgun (WGS) entry which is preliminary data.</text>
</comment>
<dbReference type="SUPFAM" id="SSF48179">
    <property type="entry name" value="6-phosphogluconate dehydrogenase C-terminal domain-like"/>
    <property type="match status" value="1"/>
</dbReference>
<dbReference type="Gene3D" id="1.10.1040.10">
    <property type="entry name" value="N-(1-d-carboxylethyl)-l-norvaline Dehydrogenase, domain 2"/>
    <property type="match status" value="1"/>
</dbReference>
<dbReference type="GO" id="GO:0009083">
    <property type="term" value="P:branched-chain amino acid catabolic process"/>
    <property type="evidence" value="ECO:0007669"/>
    <property type="project" value="UniProtKB-KW"/>
</dbReference>
<proteinExistence type="inferred from homology"/>
<evidence type="ECO:0000256" key="3">
    <source>
        <dbReference type="ARBA" id="ARBA00023002"/>
    </source>
</evidence>
<comment type="similarity">
    <text evidence="1 6">Belongs to the HIBADH-related family.</text>
</comment>
<keyword evidence="10" id="KW-1185">Reference proteome</keyword>
<dbReference type="FunFam" id="1.10.1040.10:FF:000006">
    <property type="entry name" value="3-hydroxyisobutyrate dehydrogenase"/>
    <property type="match status" value="1"/>
</dbReference>
<feature type="active site" evidence="5">
    <location>
        <position position="172"/>
    </location>
</feature>
<protein>
    <recommendedName>
        <fullName evidence="6">3-hydroxyisobutyrate dehydrogenase</fullName>
        <shortName evidence="6">HIBADH</shortName>
        <ecNumber evidence="6">1.1.1.31</ecNumber>
    </recommendedName>
</protein>
<keyword evidence="4 6" id="KW-0520">NAD</keyword>
<reference evidence="9" key="2">
    <citation type="submission" date="2020-09" db="EMBL/GenBank/DDBJ databases">
        <authorList>
            <person name="Sun Q."/>
            <person name="Zhou Y."/>
        </authorList>
    </citation>
    <scope>NUCLEOTIDE SEQUENCE</scope>
    <source>
        <strain evidence="9">CGMCC 1.12426</strain>
    </source>
</reference>
<dbReference type="GO" id="GO:0050661">
    <property type="term" value="F:NADP binding"/>
    <property type="evidence" value="ECO:0007669"/>
    <property type="project" value="InterPro"/>
</dbReference>
<dbReference type="GO" id="GO:0051287">
    <property type="term" value="F:NAD binding"/>
    <property type="evidence" value="ECO:0007669"/>
    <property type="project" value="InterPro"/>
</dbReference>
<dbReference type="Pfam" id="PF14833">
    <property type="entry name" value="NAD_binding_11"/>
    <property type="match status" value="1"/>
</dbReference>
<evidence type="ECO:0000256" key="2">
    <source>
        <dbReference type="ARBA" id="ARBA00022456"/>
    </source>
</evidence>
<dbReference type="InterPro" id="IPR015815">
    <property type="entry name" value="HIBADH-related"/>
</dbReference>
<evidence type="ECO:0000259" key="7">
    <source>
        <dbReference type="Pfam" id="PF03446"/>
    </source>
</evidence>
<dbReference type="InterPro" id="IPR002204">
    <property type="entry name" value="3-OH-isobutyrate_DH-rel_CS"/>
</dbReference>
<dbReference type="AlphaFoldDB" id="A0A916TP68"/>
<dbReference type="RefSeq" id="WP_150497182.1">
    <property type="nucleotide sequence ID" value="NZ_BMFA01000009.1"/>
</dbReference>
<name>A0A916TP68_9HYPH</name>
<evidence type="ECO:0000256" key="6">
    <source>
        <dbReference type="RuleBase" id="RU910714"/>
    </source>
</evidence>
<dbReference type="InterPro" id="IPR013328">
    <property type="entry name" value="6PGD_dom2"/>
</dbReference>
<feature type="domain" description="6-phosphogluconate dehydrogenase NADP-binding" evidence="7">
    <location>
        <begin position="4"/>
        <end position="163"/>
    </location>
</feature>
<keyword evidence="3 6" id="KW-0560">Oxidoreductase</keyword>
<comment type="pathway">
    <text evidence="6">Amino-acid degradation; L-valine degradation.</text>
</comment>
<dbReference type="SUPFAM" id="SSF51735">
    <property type="entry name" value="NAD(P)-binding Rossmann-fold domains"/>
    <property type="match status" value="1"/>
</dbReference>
<dbReference type="InterPro" id="IPR036291">
    <property type="entry name" value="NAD(P)-bd_dom_sf"/>
</dbReference>
<comment type="catalytic activity">
    <reaction evidence="6">
        <text>3-hydroxy-2-methylpropanoate + NAD(+) = 2-methyl-3-oxopropanoate + NADH + H(+)</text>
        <dbReference type="Rhea" id="RHEA:17681"/>
        <dbReference type="ChEBI" id="CHEBI:11805"/>
        <dbReference type="ChEBI" id="CHEBI:15378"/>
        <dbReference type="ChEBI" id="CHEBI:57540"/>
        <dbReference type="ChEBI" id="CHEBI:57700"/>
        <dbReference type="ChEBI" id="CHEBI:57945"/>
        <dbReference type="EC" id="1.1.1.31"/>
    </reaction>
</comment>
<dbReference type="PROSITE" id="PS00895">
    <property type="entry name" value="3_HYDROXYISOBUT_DH"/>
    <property type="match status" value="1"/>
</dbReference>
<dbReference type="EMBL" id="BMFA01000009">
    <property type="protein sequence ID" value="GGB56544.1"/>
    <property type="molecule type" value="Genomic_DNA"/>
</dbReference>
<evidence type="ECO:0000259" key="8">
    <source>
        <dbReference type="Pfam" id="PF14833"/>
    </source>
</evidence>
<reference evidence="9" key="1">
    <citation type="journal article" date="2014" name="Int. J. Syst. Evol. Microbiol.">
        <title>Complete genome sequence of Corynebacterium casei LMG S-19264T (=DSM 44701T), isolated from a smear-ripened cheese.</title>
        <authorList>
            <consortium name="US DOE Joint Genome Institute (JGI-PGF)"/>
            <person name="Walter F."/>
            <person name="Albersmeier A."/>
            <person name="Kalinowski J."/>
            <person name="Ruckert C."/>
        </authorList>
    </citation>
    <scope>NUCLEOTIDE SEQUENCE</scope>
    <source>
        <strain evidence="9">CGMCC 1.12426</strain>
    </source>
</reference>
<evidence type="ECO:0000256" key="1">
    <source>
        <dbReference type="ARBA" id="ARBA00009080"/>
    </source>
</evidence>
<accession>A0A916TP68</accession>
<dbReference type="InterPro" id="IPR006115">
    <property type="entry name" value="6PGDH_NADP-bd"/>
</dbReference>
<dbReference type="OrthoDB" id="9812907at2"/>
<dbReference type="GO" id="GO:0008442">
    <property type="term" value="F:3-hydroxyisobutyrate dehydrogenase activity"/>
    <property type="evidence" value="ECO:0007669"/>
    <property type="project" value="UniProtKB-EC"/>
</dbReference>